<dbReference type="Pfam" id="PF13359">
    <property type="entry name" value="DDE_Tnp_4"/>
    <property type="match status" value="1"/>
</dbReference>
<dbReference type="GO" id="GO:0046872">
    <property type="term" value="F:metal ion binding"/>
    <property type="evidence" value="ECO:0007669"/>
    <property type="project" value="UniProtKB-KW"/>
</dbReference>
<evidence type="ECO:0000256" key="1">
    <source>
        <dbReference type="ARBA" id="ARBA00001968"/>
    </source>
</evidence>
<comment type="cofactor">
    <cofactor evidence="1">
        <name>a divalent metal cation</name>
        <dbReference type="ChEBI" id="CHEBI:60240"/>
    </cofactor>
</comment>
<dbReference type="InterPro" id="IPR027806">
    <property type="entry name" value="HARBI1_dom"/>
</dbReference>
<name>A0A0D7ARU6_9AGAR</name>
<reference evidence="5 6" key="1">
    <citation type="journal article" date="2015" name="Fungal Genet. Biol.">
        <title>Evolution of novel wood decay mechanisms in Agaricales revealed by the genome sequences of Fistulina hepatica and Cylindrobasidium torrendii.</title>
        <authorList>
            <person name="Floudas D."/>
            <person name="Held B.W."/>
            <person name="Riley R."/>
            <person name="Nagy L.G."/>
            <person name="Koehler G."/>
            <person name="Ransdell A.S."/>
            <person name="Younus H."/>
            <person name="Chow J."/>
            <person name="Chiniquy J."/>
            <person name="Lipzen A."/>
            <person name="Tritt A."/>
            <person name="Sun H."/>
            <person name="Haridas S."/>
            <person name="LaButti K."/>
            <person name="Ohm R.A."/>
            <person name="Kues U."/>
            <person name="Blanchette R.A."/>
            <person name="Grigoriev I.V."/>
            <person name="Minto R.E."/>
            <person name="Hibbett D.S."/>
        </authorList>
    </citation>
    <scope>NUCLEOTIDE SEQUENCE [LARGE SCALE GENOMIC DNA]</scope>
    <source>
        <strain evidence="5 6">FP15055 ss-10</strain>
    </source>
</reference>
<feature type="region of interest" description="Disordered" evidence="3">
    <location>
        <begin position="159"/>
        <end position="186"/>
    </location>
</feature>
<accession>A0A0D7ARU6</accession>
<evidence type="ECO:0000256" key="2">
    <source>
        <dbReference type="ARBA" id="ARBA00022723"/>
    </source>
</evidence>
<sequence>IISLPNLCIIDFGYGHTGSTHNATAWEGTCLAQNHKDFLKDGEWIWADSAYLIRNWIVSPYKKPDRYEPNNDTFNKQVLALHIRSEHAIRFLKGCFHSLKNLCQLRIQDAKSHCLATYWVLGCIAIHACAMECEAKEGGNDFDTDDNPFVDEGMDEDSDMDVEEEPIGPARNGARGSTARLRAGREKQETLKQKLLRHKTWCAQCREMCHLRNLQ</sequence>
<protein>
    <recommendedName>
        <fullName evidence="4">DDE Tnp4 domain-containing protein</fullName>
    </recommendedName>
</protein>
<dbReference type="Proteomes" id="UP000054007">
    <property type="component" value="Unassembled WGS sequence"/>
</dbReference>
<dbReference type="EMBL" id="KN881067">
    <property type="protein sequence ID" value="KIY61083.1"/>
    <property type="molecule type" value="Genomic_DNA"/>
</dbReference>
<organism evidence="5 6">
    <name type="scientific">Cylindrobasidium torrendii FP15055 ss-10</name>
    <dbReference type="NCBI Taxonomy" id="1314674"/>
    <lineage>
        <taxon>Eukaryota</taxon>
        <taxon>Fungi</taxon>
        <taxon>Dikarya</taxon>
        <taxon>Basidiomycota</taxon>
        <taxon>Agaricomycotina</taxon>
        <taxon>Agaricomycetes</taxon>
        <taxon>Agaricomycetidae</taxon>
        <taxon>Agaricales</taxon>
        <taxon>Marasmiineae</taxon>
        <taxon>Physalacriaceae</taxon>
        <taxon>Cylindrobasidium</taxon>
    </lineage>
</organism>
<feature type="non-terminal residue" evidence="5">
    <location>
        <position position="1"/>
    </location>
</feature>
<evidence type="ECO:0000313" key="5">
    <source>
        <dbReference type="EMBL" id="KIY61083.1"/>
    </source>
</evidence>
<gene>
    <name evidence="5" type="ORF">CYLTODRAFT_363339</name>
</gene>
<dbReference type="AlphaFoldDB" id="A0A0D7ARU6"/>
<keyword evidence="6" id="KW-1185">Reference proteome</keyword>
<proteinExistence type="predicted"/>
<feature type="domain" description="DDE Tnp4" evidence="4">
    <location>
        <begin position="2"/>
        <end position="127"/>
    </location>
</feature>
<keyword evidence="2" id="KW-0479">Metal-binding</keyword>
<evidence type="ECO:0000313" key="6">
    <source>
        <dbReference type="Proteomes" id="UP000054007"/>
    </source>
</evidence>
<evidence type="ECO:0000256" key="3">
    <source>
        <dbReference type="SAM" id="MobiDB-lite"/>
    </source>
</evidence>
<evidence type="ECO:0000259" key="4">
    <source>
        <dbReference type="Pfam" id="PF13359"/>
    </source>
</evidence>
<dbReference type="OrthoDB" id="2649667at2759"/>